<feature type="transmembrane region" description="Helical" evidence="4">
    <location>
        <begin position="12"/>
        <end position="28"/>
    </location>
</feature>
<dbReference type="Gene3D" id="1.20.1250.20">
    <property type="entry name" value="MFS general substrate transporter like domains"/>
    <property type="match status" value="1"/>
</dbReference>
<keyword evidence="6" id="KW-1185">Reference proteome</keyword>
<feature type="transmembrane region" description="Helical" evidence="4">
    <location>
        <begin position="67"/>
        <end position="87"/>
    </location>
</feature>
<evidence type="ECO:0000256" key="1">
    <source>
        <dbReference type="ARBA" id="ARBA00022692"/>
    </source>
</evidence>
<feature type="transmembrane region" description="Helical" evidence="4">
    <location>
        <begin position="125"/>
        <end position="144"/>
    </location>
</feature>
<dbReference type="InterPro" id="IPR011701">
    <property type="entry name" value="MFS"/>
</dbReference>
<evidence type="ECO:0000256" key="4">
    <source>
        <dbReference type="SAM" id="Phobius"/>
    </source>
</evidence>
<evidence type="ECO:0000256" key="3">
    <source>
        <dbReference type="ARBA" id="ARBA00023136"/>
    </source>
</evidence>
<dbReference type="SUPFAM" id="SSF103473">
    <property type="entry name" value="MFS general substrate transporter"/>
    <property type="match status" value="1"/>
</dbReference>
<evidence type="ECO:0000313" key="6">
    <source>
        <dbReference type="Proteomes" id="UP000594059"/>
    </source>
</evidence>
<feature type="transmembrane region" description="Helical" evidence="4">
    <location>
        <begin position="156"/>
        <end position="175"/>
    </location>
</feature>
<dbReference type="Pfam" id="PF07690">
    <property type="entry name" value="MFS_1"/>
    <property type="match status" value="1"/>
</dbReference>
<keyword evidence="1 4" id="KW-0812">Transmembrane</keyword>
<feature type="transmembrane region" description="Helical" evidence="4">
    <location>
        <begin position="280"/>
        <end position="300"/>
    </location>
</feature>
<dbReference type="EMBL" id="CP063656">
    <property type="protein sequence ID" value="QOW20949.1"/>
    <property type="molecule type" value="Genomic_DNA"/>
</dbReference>
<name>A0A7S6UIM2_9GAMM</name>
<evidence type="ECO:0000256" key="2">
    <source>
        <dbReference type="ARBA" id="ARBA00022989"/>
    </source>
</evidence>
<keyword evidence="2 4" id="KW-1133">Transmembrane helix</keyword>
<gene>
    <name evidence="5" type="ORF">INQ41_12220</name>
</gene>
<feature type="transmembrane region" description="Helical" evidence="4">
    <location>
        <begin position="241"/>
        <end position="260"/>
    </location>
</feature>
<accession>A0A7S6UIM2</accession>
<evidence type="ECO:0000313" key="5">
    <source>
        <dbReference type="EMBL" id="QOW20949.1"/>
    </source>
</evidence>
<dbReference type="GO" id="GO:0022857">
    <property type="term" value="F:transmembrane transporter activity"/>
    <property type="evidence" value="ECO:0007669"/>
    <property type="project" value="InterPro"/>
</dbReference>
<feature type="transmembrane region" description="Helical" evidence="4">
    <location>
        <begin position="181"/>
        <end position="203"/>
    </location>
</feature>
<proteinExistence type="predicted"/>
<feature type="transmembrane region" description="Helical" evidence="4">
    <location>
        <begin position="392"/>
        <end position="417"/>
    </location>
</feature>
<keyword evidence="3 4" id="KW-0472">Membrane</keyword>
<organism evidence="5 6">
    <name type="scientific">Novilysobacter ciconiae</name>
    <dbReference type="NCBI Taxonomy" id="2781022"/>
    <lineage>
        <taxon>Bacteria</taxon>
        <taxon>Pseudomonadati</taxon>
        <taxon>Pseudomonadota</taxon>
        <taxon>Gammaproteobacteria</taxon>
        <taxon>Lysobacterales</taxon>
        <taxon>Lysobacteraceae</taxon>
        <taxon>Novilysobacter</taxon>
    </lineage>
</organism>
<dbReference type="InterPro" id="IPR036259">
    <property type="entry name" value="MFS_trans_sf"/>
</dbReference>
<dbReference type="AlphaFoldDB" id="A0A7S6UIM2"/>
<dbReference type="PANTHER" id="PTHR43596">
    <property type="entry name" value="ADP,ATP CARRIER PROTEIN"/>
    <property type="match status" value="1"/>
</dbReference>
<feature type="transmembrane region" description="Helical" evidence="4">
    <location>
        <begin position="312"/>
        <end position="339"/>
    </location>
</feature>
<sequence length="440" mass="47895">MRAALADSPPLWWSLLYFFSLLCGYYVVRPVRDAMGASGDPSTVFPQWLLDLADGAGFALGEYTLQLLFTGTFVTMVVLQPVYGALVARFPRRVFLPVVYLFFIACLVFFFGLFHTGVAGRGGAFFIWTAVFNLFAVTVFWSFMADVFDNQQAKLVYGYIGAGGTIGALVGPGITRLLVEVIGVANLLLVSAGFLAICLLCILKLRPWARRREEQHGETGGEQAMGGSMLAGLKLVWQRPLLRALAITMFFGVGVGTLLYNEQAAIVKQFYPGAEAGTWYYATVDWAVNGVTLLVQVFVTRSLLQRFGVAPALLGPAIAILLGYCLLAASPLPLMVAIVQVVTRSGEFSLAKPARETLYTRVDRESRYKAKAVIDTVVYRGGDLTFVWLHKAIAVLGSSMVFAAGIFVALGMSLGAWGIVRAQRDLPDEGQPDPRPREGL</sequence>
<dbReference type="PANTHER" id="PTHR43596:SF1">
    <property type="entry name" value="ADP,ATP CARRIER PROTEIN"/>
    <property type="match status" value="1"/>
</dbReference>
<reference evidence="5 6" key="1">
    <citation type="submission" date="2020-10" db="EMBL/GenBank/DDBJ databases">
        <title>complete genome sequencing of Lysobacter sp. H21R20.</title>
        <authorList>
            <person name="Bae J.-W."/>
            <person name="Lee S.-Y."/>
        </authorList>
    </citation>
    <scope>NUCLEOTIDE SEQUENCE [LARGE SCALE GENOMIC DNA]</scope>
    <source>
        <strain evidence="5 6">H21R20</strain>
    </source>
</reference>
<dbReference type="Proteomes" id="UP000594059">
    <property type="component" value="Chromosome"/>
</dbReference>
<feature type="transmembrane region" description="Helical" evidence="4">
    <location>
        <begin position="94"/>
        <end position="113"/>
    </location>
</feature>
<protein>
    <submittedName>
        <fullName evidence="5">MFS transporter</fullName>
    </submittedName>
</protein>
<dbReference type="KEGG" id="lcic:INQ41_12220"/>